<sequence>MRIHGYLAFILGLCVTVWVCLFVADAQQQLVRANFQRDADKIARDTSVRLQTYFDMLLSIKGLHAVDSQVSRVQFSRYVHELRLTERYPGFQAIQFVRQVPAGDLARYAAAVKNDATLVPGGYPNFNIHPAAARDVHYIIEYNEPMAGNENAFGLDLGALPPHRRALEMGRDINRIVATERITLVQDTSGQPGFVARAPVYRPGAPIETVEQRRAALVGFVAIVFRVHNLMREVVDTPLLAHMTIRINDAGYQQDRTPAAPTLDNLMFDSAGKVGSTPRPAILPGLATDIGLDVGERRWVMHFEGHAGTRYPDGTVYVAWIGAAGTLISALIAMLLVTALKRRALAEQLQRDIKVREQAEAALVETQRGLERSLDEVAAQKASAELAHRDLTLVLATLKQAQANLITSEKMASLGALVAGIAHELNTPIGNSLLTASALDDMVVAFERKLAEGGGIKRSALDEHLHDTHHACKILAGSLNRAAELITSFKQVAVDQTSGHRRRFNLGGVVRDTVATYAAQLRRANCETTIDIPDALEFDSYPGSVSQVLSNLISNALLHAFDGRHGGKLHIRAHELEPVPGQERSVLLEFSDDGVGMAPRTLHQIFDPFFTTKMGQGGSGLGMNIVYNIVTGVLRGSISIQSEPEQGTTISIVMPMVAPLRTAENEEAAEDQLHQ</sequence>
<dbReference type="SUPFAM" id="SSF55874">
    <property type="entry name" value="ATPase domain of HSP90 chaperone/DNA topoisomerase II/histidine kinase"/>
    <property type="match status" value="1"/>
</dbReference>
<evidence type="ECO:0000259" key="9">
    <source>
        <dbReference type="PROSITE" id="PS50109"/>
    </source>
</evidence>
<feature type="domain" description="CHASE" evidence="10">
    <location>
        <begin position="66"/>
        <end position="234"/>
    </location>
</feature>
<comment type="caution">
    <text evidence="11">The sequence shown here is derived from an EMBL/GenBank/DDBJ whole genome shotgun (WGS) entry which is preliminary data.</text>
</comment>
<dbReference type="PANTHER" id="PTHR43065">
    <property type="entry name" value="SENSOR HISTIDINE KINASE"/>
    <property type="match status" value="1"/>
</dbReference>
<evidence type="ECO:0000313" key="12">
    <source>
        <dbReference type="Proteomes" id="UP000446768"/>
    </source>
</evidence>
<feature type="transmembrane region" description="Helical" evidence="8">
    <location>
        <begin position="317"/>
        <end position="340"/>
    </location>
</feature>
<dbReference type="InterPro" id="IPR036890">
    <property type="entry name" value="HATPase_C_sf"/>
</dbReference>
<dbReference type="EC" id="2.7.13.3" evidence="3"/>
<evidence type="ECO:0000256" key="5">
    <source>
        <dbReference type="ARBA" id="ARBA00022692"/>
    </source>
</evidence>
<dbReference type="Gene3D" id="1.10.287.130">
    <property type="match status" value="1"/>
</dbReference>
<proteinExistence type="predicted"/>
<evidence type="ECO:0000313" key="11">
    <source>
        <dbReference type="EMBL" id="MRV71202.1"/>
    </source>
</evidence>
<dbReference type="InterPro" id="IPR004358">
    <property type="entry name" value="Sig_transdc_His_kin-like_C"/>
</dbReference>
<name>A0A7X2IJM0_9BURK</name>
<dbReference type="InterPro" id="IPR042240">
    <property type="entry name" value="CHASE_sf"/>
</dbReference>
<dbReference type="Pfam" id="PF03924">
    <property type="entry name" value="CHASE"/>
    <property type="match status" value="1"/>
</dbReference>
<dbReference type="PROSITE" id="PS50109">
    <property type="entry name" value="HIS_KIN"/>
    <property type="match status" value="1"/>
</dbReference>
<dbReference type="PANTHER" id="PTHR43065:SF42">
    <property type="entry name" value="TWO-COMPONENT SENSOR PPRA"/>
    <property type="match status" value="1"/>
</dbReference>
<comment type="subcellular location">
    <subcellularLocation>
        <location evidence="2">Membrane</location>
    </subcellularLocation>
</comment>
<evidence type="ECO:0000256" key="1">
    <source>
        <dbReference type="ARBA" id="ARBA00000085"/>
    </source>
</evidence>
<dbReference type="InterPro" id="IPR005467">
    <property type="entry name" value="His_kinase_dom"/>
</dbReference>
<dbReference type="SMART" id="SM01079">
    <property type="entry name" value="CHASE"/>
    <property type="match status" value="1"/>
</dbReference>
<keyword evidence="5 8" id="KW-0812">Transmembrane</keyword>
<keyword evidence="4" id="KW-0597">Phosphoprotein</keyword>
<dbReference type="GO" id="GO:0000155">
    <property type="term" value="F:phosphorelay sensor kinase activity"/>
    <property type="evidence" value="ECO:0007669"/>
    <property type="project" value="InterPro"/>
</dbReference>
<gene>
    <name evidence="11" type="ORF">GJ700_05645</name>
</gene>
<organism evidence="11 12">
    <name type="scientific">Pseudoduganella rivuli</name>
    <dbReference type="NCBI Taxonomy" id="2666085"/>
    <lineage>
        <taxon>Bacteria</taxon>
        <taxon>Pseudomonadati</taxon>
        <taxon>Pseudomonadota</taxon>
        <taxon>Betaproteobacteria</taxon>
        <taxon>Burkholderiales</taxon>
        <taxon>Oxalobacteraceae</taxon>
        <taxon>Telluria group</taxon>
        <taxon>Pseudoduganella</taxon>
    </lineage>
</organism>
<evidence type="ECO:0000256" key="2">
    <source>
        <dbReference type="ARBA" id="ARBA00004370"/>
    </source>
</evidence>
<comment type="catalytic activity">
    <reaction evidence="1">
        <text>ATP + protein L-histidine = ADP + protein N-phospho-L-histidine.</text>
        <dbReference type="EC" id="2.7.13.3"/>
    </reaction>
</comment>
<evidence type="ECO:0000256" key="4">
    <source>
        <dbReference type="ARBA" id="ARBA00022553"/>
    </source>
</evidence>
<dbReference type="InterPro" id="IPR003594">
    <property type="entry name" value="HATPase_dom"/>
</dbReference>
<accession>A0A7X2IJM0</accession>
<evidence type="ECO:0000259" key="10">
    <source>
        <dbReference type="PROSITE" id="PS50839"/>
    </source>
</evidence>
<evidence type="ECO:0000256" key="6">
    <source>
        <dbReference type="ARBA" id="ARBA00022989"/>
    </source>
</evidence>
<dbReference type="PRINTS" id="PR00344">
    <property type="entry name" value="BCTRLSENSOR"/>
</dbReference>
<dbReference type="Pfam" id="PF02518">
    <property type="entry name" value="HATPase_c"/>
    <property type="match status" value="1"/>
</dbReference>
<dbReference type="EMBL" id="WKJJ01000003">
    <property type="protein sequence ID" value="MRV71202.1"/>
    <property type="molecule type" value="Genomic_DNA"/>
</dbReference>
<dbReference type="AlphaFoldDB" id="A0A7X2IJM0"/>
<evidence type="ECO:0000256" key="7">
    <source>
        <dbReference type="ARBA" id="ARBA00023136"/>
    </source>
</evidence>
<evidence type="ECO:0000256" key="3">
    <source>
        <dbReference type="ARBA" id="ARBA00012438"/>
    </source>
</evidence>
<dbReference type="InterPro" id="IPR003661">
    <property type="entry name" value="HisK_dim/P_dom"/>
</dbReference>
<keyword evidence="12" id="KW-1185">Reference proteome</keyword>
<dbReference type="Proteomes" id="UP000446768">
    <property type="component" value="Unassembled WGS sequence"/>
</dbReference>
<keyword evidence="7 8" id="KW-0472">Membrane</keyword>
<dbReference type="Gene3D" id="3.30.565.10">
    <property type="entry name" value="Histidine kinase-like ATPase, C-terminal domain"/>
    <property type="match status" value="1"/>
</dbReference>
<dbReference type="GO" id="GO:0016020">
    <property type="term" value="C:membrane"/>
    <property type="evidence" value="ECO:0007669"/>
    <property type="project" value="UniProtKB-SubCell"/>
</dbReference>
<dbReference type="RefSeq" id="WP_154371690.1">
    <property type="nucleotide sequence ID" value="NZ_WKJJ01000003.1"/>
</dbReference>
<keyword evidence="6 8" id="KW-1133">Transmembrane helix</keyword>
<dbReference type="CDD" id="cd00075">
    <property type="entry name" value="HATPase"/>
    <property type="match status" value="1"/>
</dbReference>
<protein>
    <recommendedName>
        <fullName evidence="3">histidine kinase</fullName>
        <ecNumber evidence="3">2.7.13.3</ecNumber>
    </recommendedName>
</protein>
<dbReference type="Gene3D" id="3.30.450.350">
    <property type="entry name" value="CHASE domain"/>
    <property type="match status" value="1"/>
</dbReference>
<dbReference type="CDD" id="cd00082">
    <property type="entry name" value="HisKA"/>
    <property type="match status" value="1"/>
</dbReference>
<dbReference type="InterPro" id="IPR006189">
    <property type="entry name" value="CHASE_dom"/>
</dbReference>
<dbReference type="SMART" id="SM00387">
    <property type="entry name" value="HATPase_c"/>
    <property type="match status" value="1"/>
</dbReference>
<reference evidence="11 12" key="1">
    <citation type="submission" date="2019-11" db="EMBL/GenBank/DDBJ databases">
        <title>Novel species isolated from a subtropical stream in China.</title>
        <authorList>
            <person name="Lu H."/>
        </authorList>
    </citation>
    <scope>NUCLEOTIDE SEQUENCE [LARGE SCALE GENOMIC DNA]</scope>
    <source>
        <strain evidence="11 12">FT92W</strain>
    </source>
</reference>
<evidence type="ECO:0000256" key="8">
    <source>
        <dbReference type="SAM" id="Phobius"/>
    </source>
</evidence>
<dbReference type="PROSITE" id="PS50839">
    <property type="entry name" value="CHASE"/>
    <property type="match status" value="1"/>
</dbReference>
<feature type="domain" description="Histidine kinase" evidence="9">
    <location>
        <begin position="420"/>
        <end position="658"/>
    </location>
</feature>